<accession>A0A6I4IFR2</accession>
<gene>
    <name evidence="1" type="ORF">GOQ30_04225</name>
</gene>
<reference evidence="2" key="1">
    <citation type="submission" date="2019-05" db="EMBL/GenBank/DDBJ databases">
        <title>Flavobacterium profundi sp. nov., isolated from a deep-sea seamount.</title>
        <authorList>
            <person name="Zhang D.-C."/>
        </authorList>
    </citation>
    <scope>NUCLEOTIDE SEQUENCE [LARGE SCALE GENOMIC DNA]</scope>
    <source>
        <strain evidence="2">TP390</strain>
    </source>
</reference>
<comment type="caution">
    <text evidence="1">The sequence shown here is derived from an EMBL/GenBank/DDBJ whole genome shotgun (WGS) entry which is preliminary data.</text>
</comment>
<evidence type="ECO:0000313" key="1">
    <source>
        <dbReference type="EMBL" id="MVO08370.1"/>
    </source>
</evidence>
<evidence type="ECO:0000313" key="2">
    <source>
        <dbReference type="Proteomes" id="UP000431264"/>
    </source>
</evidence>
<protein>
    <submittedName>
        <fullName evidence="1">Uncharacterized protein</fullName>
    </submittedName>
</protein>
<dbReference type="AlphaFoldDB" id="A0A6I4IFR2"/>
<dbReference type="Proteomes" id="UP000431264">
    <property type="component" value="Unassembled WGS sequence"/>
</dbReference>
<proteinExistence type="predicted"/>
<dbReference type="EMBL" id="WQLW01000002">
    <property type="protein sequence ID" value="MVO08370.1"/>
    <property type="molecule type" value="Genomic_DNA"/>
</dbReference>
<sequence length="165" mass="18764">MSLNNLGVYHLTPAQKQAIDDALASIEANLTSVTQNLSNEERQKFGSIKETNKLLVNKCREFQQTQSSLASPDVDWVEFEADFQDRLFADTRLDRLATITRMLSDFKIVHDYDNYQDALTDYDFSKYKSTTKTPGFTGKVDELRQFFPNTSASSTLVTKNNPTTE</sequence>
<keyword evidence="2" id="KW-1185">Reference proteome</keyword>
<name>A0A6I4IFR2_9FLAO</name>
<organism evidence="1 2">
    <name type="scientific">Flavobacterium profundi</name>
    <dbReference type="NCBI Taxonomy" id="1774945"/>
    <lineage>
        <taxon>Bacteria</taxon>
        <taxon>Pseudomonadati</taxon>
        <taxon>Bacteroidota</taxon>
        <taxon>Flavobacteriia</taxon>
        <taxon>Flavobacteriales</taxon>
        <taxon>Flavobacteriaceae</taxon>
        <taxon>Flavobacterium</taxon>
    </lineage>
</organism>
<dbReference type="OrthoDB" id="5952844at2"/>
<dbReference type="RefSeq" id="WP_140996761.1">
    <property type="nucleotide sequence ID" value="NZ_VDCZ01000002.1"/>
</dbReference>